<sequence length="346" mass="37459">MKFALFDAINEAHVCTALADALTAHGHDVLATGRLTHGFTAVSAVESKSRIAQAVDRVIATGREVLFNFRAGALDHAQLARLRDAGITTVVWLPDDPVLYATTYADVVDAYDVVLHCGDARVLRLYDGHGHRPGVNFPFWLDPARWPYTWDLARARRPMVFMGNLHGPAKAGRYRLLAEAGGDVRVYGRCAADPAGIHAGELHGVDAMRAVMRNFVAGLNIAQRFADYAGTAYDFPGLAGLGGFDLPSRVPQYAAVGLPVISLDSAPSAHFRHSLAAPDVAAALRIAERLRSSPDEALALSRRARAHVEAHFSAASRARYLEALVDGRIRVADLDLSEREFGYQSV</sequence>
<comment type="caution">
    <text evidence="2">The sequence shown here is derived from an EMBL/GenBank/DDBJ whole genome shotgun (WGS) entry which is preliminary data.</text>
</comment>
<evidence type="ECO:0000313" key="3">
    <source>
        <dbReference type="Proteomes" id="UP001156831"/>
    </source>
</evidence>
<name>A0ABT6JMJ1_9GAMM</name>
<keyword evidence="3" id="KW-1185">Reference proteome</keyword>
<feature type="domain" description="Spore protein YkvP/CgeB glycosyl transferase-like" evidence="1">
    <location>
        <begin position="181"/>
        <end position="322"/>
    </location>
</feature>
<protein>
    <submittedName>
        <fullName evidence="2">Glycosyltransferase</fullName>
    </submittedName>
</protein>
<evidence type="ECO:0000259" key="1">
    <source>
        <dbReference type="Pfam" id="PF13524"/>
    </source>
</evidence>
<gene>
    <name evidence="2" type="ORF">QFW80_14985</name>
</gene>
<dbReference type="EMBL" id="JARXRN010000028">
    <property type="protein sequence ID" value="MDH5831824.1"/>
    <property type="molecule type" value="Genomic_DNA"/>
</dbReference>
<dbReference type="RefSeq" id="WP_280602779.1">
    <property type="nucleotide sequence ID" value="NZ_JARXRN010000028.1"/>
</dbReference>
<reference evidence="2 3" key="1">
    <citation type="submission" date="2023-04" db="EMBL/GenBank/DDBJ databases">
        <title>Luteimonas sp. M1R5S18.</title>
        <authorList>
            <person name="Sun J.-Q."/>
        </authorList>
    </citation>
    <scope>NUCLEOTIDE SEQUENCE [LARGE SCALE GENOMIC DNA]</scope>
    <source>
        <strain evidence="2 3">M1R5S18</strain>
    </source>
</reference>
<dbReference type="InterPro" id="IPR055259">
    <property type="entry name" value="YkvP/CgeB_Glyco_trans-like"/>
</dbReference>
<dbReference type="Pfam" id="PF13524">
    <property type="entry name" value="Glyco_trans_1_2"/>
    <property type="match status" value="1"/>
</dbReference>
<proteinExistence type="predicted"/>
<accession>A0ABT6JMJ1</accession>
<organism evidence="2 3">
    <name type="scientific">Luteimonas rhizosphaericola</name>
    <dbReference type="NCBI Taxonomy" id="3042024"/>
    <lineage>
        <taxon>Bacteria</taxon>
        <taxon>Pseudomonadati</taxon>
        <taxon>Pseudomonadota</taxon>
        <taxon>Gammaproteobacteria</taxon>
        <taxon>Lysobacterales</taxon>
        <taxon>Lysobacteraceae</taxon>
        <taxon>Luteimonas</taxon>
    </lineage>
</organism>
<dbReference type="Proteomes" id="UP001156831">
    <property type="component" value="Unassembled WGS sequence"/>
</dbReference>
<evidence type="ECO:0000313" key="2">
    <source>
        <dbReference type="EMBL" id="MDH5831824.1"/>
    </source>
</evidence>